<evidence type="ECO:0000256" key="1">
    <source>
        <dbReference type="ARBA" id="ARBA00007061"/>
    </source>
</evidence>
<dbReference type="Pfam" id="PF08540">
    <property type="entry name" value="HMG_CoA_synt_C"/>
    <property type="match status" value="2"/>
</dbReference>
<feature type="binding site" evidence="4">
    <location>
        <position position="147"/>
    </location>
    <ligand>
        <name>substrate</name>
    </ligand>
</feature>
<keyword evidence="2 7" id="KW-0808">Transferase</keyword>
<dbReference type="InterPro" id="IPR013746">
    <property type="entry name" value="HMG_CoA_synt_C_dom"/>
</dbReference>
<evidence type="ECO:0000256" key="2">
    <source>
        <dbReference type="ARBA" id="ARBA00022679"/>
    </source>
</evidence>
<reference evidence="7 8" key="1">
    <citation type="submission" date="2019-01" db="EMBL/GenBank/DDBJ databases">
        <title>Vagococcus silagei sp. nov. isolated from brewer's grain.</title>
        <authorList>
            <person name="Guu J.-R."/>
        </authorList>
    </citation>
    <scope>NUCLEOTIDE SEQUENCE [LARGE SCALE GENOMIC DNA]</scope>
    <source>
        <strain evidence="7 8">2B-2</strain>
    </source>
</reference>
<feature type="domain" description="Hydroxymethylglutaryl-coenzyme A synthase C-terminal" evidence="6">
    <location>
        <begin position="179"/>
        <end position="247"/>
    </location>
</feature>
<dbReference type="GO" id="GO:0004421">
    <property type="term" value="F:hydroxymethylglutaryl-CoA synthase activity"/>
    <property type="evidence" value="ECO:0007669"/>
    <property type="project" value="UniProtKB-EC"/>
</dbReference>
<dbReference type="InterPro" id="IPR011554">
    <property type="entry name" value="HMG_CoA_synthase_prok"/>
</dbReference>
<feature type="domain" description="Hydroxymethylglutaryl-coenzyme A synthase C-terminal" evidence="6">
    <location>
        <begin position="260"/>
        <end position="385"/>
    </location>
</feature>
<dbReference type="RefSeq" id="WP_136137315.1">
    <property type="nucleotide sequence ID" value="NZ_SDGV01000018.1"/>
</dbReference>
<dbReference type="EMBL" id="SDGV01000018">
    <property type="protein sequence ID" value="THB60691.1"/>
    <property type="molecule type" value="Genomic_DNA"/>
</dbReference>
<dbReference type="AlphaFoldDB" id="A0A4S3B0Z4"/>
<feature type="active site" description="Proton donor/acceptor" evidence="3">
    <location>
        <position position="232"/>
    </location>
</feature>
<proteinExistence type="inferred from homology"/>
<dbReference type="SUPFAM" id="SSF53901">
    <property type="entry name" value="Thiolase-like"/>
    <property type="match status" value="2"/>
</dbReference>
<evidence type="ECO:0000313" key="8">
    <source>
        <dbReference type="Proteomes" id="UP000310506"/>
    </source>
</evidence>
<dbReference type="OrthoDB" id="9769523at2"/>
<organism evidence="7 8">
    <name type="scientific">Vagococcus silagei</name>
    <dbReference type="NCBI Taxonomy" id="2508885"/>
    <lineage>
        <taxon>Bacteria</taxon>
        <taxon>Bacillati</taxon>
        <taxon>Bacillota</taxon>
        <taxon>Bacilli</taxon>
        <taxon>Lactobacillales</taxon>
        <taxon>Enterococcaceae</taxon>
        <taxon>Vagococcus</taxon>
    </lineage>
</organism>
<feature type="binding site" evidence="4">
    <location>
        <position position="142"/>
    </location>
    <ligand>
        <name>(3S)-3-hydroxy-3-methylglutaryl-CoA</name>
        <dbReference type="ChEBI" id="CHEBI:43074"/>
    </ligand>
</feature>
<feature type="binding site" evidence="4">
    <location>
        <position position="241"/>
    </location>
    <ligand>
        <name>(3S)-3-hydroxy-3-methylglutaryl-CoA</name>
        <dbReference type="ChEBI" id="CHEBI:43074"/>
    </ligand>
</feature>
<dbReference type="PANTHER" id="PTHR43323:SF2">
    <property type="entry name" value="HYDROXYMETHYLGLUTARYL-COA SYNTHASE"/>
    <property type="match status" value="1"/>
</dbReference>
<accession>A0A4S3B0Z4</accession>
<dbReference type="InterPro" id="IPR016039">
    <property type="entry name" value="Thiolase-like"/>
</dbReference>
<evidence type="ECO:0000256" key="4">
    <source>
        <dbReference type="PIRSR" id="PIRSR611554-2"/>
    </source>
</evidence>
<dbReference type="GO" id="GO:0006084">
    <property type="term" value="P:acetyl-CoA metabolic process"/>
    <property type="evidence" value="ECO:0007669"/>
    <property type="project" value="InterPro"/>
</dbReference>
<feature type="binding site" evidence="4">
    <location>
        <position position="274"/>
    </location>
    <ligand>
        <name>(3S)-3-hydroxy-3-methylglutaryl-CoA</name>
        <dbReference type="ChEBI" id="CHEBI:43074"/>
    </ligand>
</feature>
<feature type="binding site" evidence="4">
    <location>
        <position position="28"/>
    </location>
    <ligand>
        <name>(3S)-3-hydroxy-3-methylglutaryl-CoA</name>
        <dbReference type="ChEBI" id="CHEBI:43074"/>
    </ligand>
</feature>
<dbReference type="EC" id="2.3.3.10" evidence="7"/>
<protein>
    <submittedName>
        <fullName evidence="7">Hydroxymethylglutaryl-CoA synthase</fullName>
        <ecNumber evidence="7">2.3.3.10</ecNumber>
    </submittedName>
</protein>
<dbReference type="Pfam" id="PF01154">
    <property type="entry name" value="HMG_CoA_synt_N"/>
    <property type="match status" value="1"/>
</dbReference>
<comment type="caution">
    <text evidence="7">The sequence shown here is derived from an EMBL/GenBank/DDBJ whole genome shotgun (WGS) entry which is preliminary data.</text>
</comment>
<evidence type="ECO:0000259" key="5">
    <source>
        <dbReference type="Pfam" id="PF01154"/>
    </source>
</evidence>
<keyword evidence="7" id="KW-0012">Acyltransferase</keyword>
<dbReference type="Gene3D" id="3.40.47.10">
    <property type="match status" value="2"/>
</dbReference>
<evidence type="ECO:0000313" key="7">
    <source>
        <dbReference type="EMBL" id="THB60691.1"/>
    </source>
</evidence>
<feature type="domain" description="Hydroxymethylglutaryl-coenzyme A synthase N-terminal" evidence="5">
    <location>
        <begin position="3"/>
        <end position="162"/>
    </location>
</feature>
<name>A0A4S3B0Z4_9ENTE</name>
<dbReference type="CDD" id="cd00827">
    <property type="entry name" value="init_cond_enzymes"/>
    <property type="match status" value="1"/>
</dbReference>
<sequence length="388" mass="43165">MTGIDKINYYTPNTYVDLVELAEARGIDPDKFTIGIGQSKMAVPTLTQDAVAMAANAALPLLTENERETIDMVIVGTESGIDQSKSIATFVHQLLDIHPFAKAIEIKQACYGATAGLMMARDYVSQHPNRKALVIATDIAKYGLATGGEVTQGAGAVAMIVASEPRILELHDDNVAMSDNIFDFWRPNYSEMAFVDGKFSNEAYMTFFEKIWTEYTKRTTHSFENFAALCFHLPYTKMGKKALLPLLDTQEDAIKTRLLARYDESTAYTREIGNIYTGSLYLSLLALLNRSNALTSGDIIGLFSYGSGAVGEFFTGTLVAGYEKQLRQNENEALLENRTKLTINQYESIFKQSLPKNGSNVTLKQDLDNGHFYLSQITNHMRQYSHNK</sequence>
<keyword evidence="8" id="KW-1185">Reference proteome</keyword>
<dbReference type="Proteomes" id="UP000310506">
    <property type="component" value="Unassembled WGS sequence"/>
</dbReference>
<dbReference type="NCBIfam" id="TIGR01835">
    <property type="entry name" value="HMG-CoA-S_prok"/>
    <property type="match status" value="1"/>
</dbReference>
<evidence type="ECO:0000259" key="6">
    <source>
        <dbReference type="Pfam" id="PF08540"/>
    </source>
</evidence>
<gene>
    <name evidence="7" type="ORF">ESZ54_08845</name>
</gene>
<feature type="active site" description="Proton donor/acceptor" evidence="3">
    <location>
        <position position="78"/>
    </location>
</feature>
<dbReference type="InterPro" id="IPR013528">
    <property type="entry name" value="HMG_CoA_synth_N"/>
</dbReference>
<feature type="active site" description="Acyl-thioester intermediate" evidence="3">
    <location>
        <position position="110"/>
    </location>
</feature>
<dbReference type="PANTHER" id="PTHR43323">
    <property type="entry name" value="3-HYDROXY-3-METHYLGLUTARYL COENZYME A SYNTHASE"/>
    <property type="match status" value="1"/>
</dbReference>
<evidence type="ECO:0000256" key="3">
    <source>
        <dbReference type="PIRSR" id="PIRSR611554-1"/>
    </source>
</evidence>
<comment type="similarity">
    <text evidence="1">Belongs to the thiolase-like superfamily. HMG-CoA synthase family.</text>
</comment>